<dbReference type="HOGENOM" id="CLU_1982842_0_0_1"/>
<evidence type="ECO:0000313" key="1">
    <source>
        <dbReference type="EMBL" id="CAY79361.1"/>
    </source>
</evidence>
<dbReference type="AlphaFoldDB" id="C8Z7J5"/>
<gene>
    <name evidence="1" type="ORF">EC1118_1E8_3224g</name>
</gene>
<proteinExistence type="predicted"/>
<protein>
    <submittedName>
        <fullName evidence="1">EC1118_1E8_3224p</fullName>
    </submittedName>
</protein>
<dbReference type="EMBL" id="FN393067">
    <property type="protein sequence ID" value="CAY79361.1"/>
    <property type="molecule type" value="Genomic_DNA"/>
</dbReference>
<name>C8Z7J5_YEAS8</name>
<accession>C8Z7J5</accession>
<reference evidence="1" key="1">
    <citation type="journal article" date="2009" name="Proc. Natl. Acad. Sci. U.S.A.">
        <title>Eukaryote-to-eukaryote gene transfer events revealed by the genome sequence of the wine yeast Saccharomyces cerevisiae EC1118.</title>
        <authorList>
            <person name="Novo M."/>
            <person name="Bigey F."/>
            <person name="Beyne E."/>
            <person name="Galeote V."/>
            <person name="Gavory F."/>
            <person name="Mallet S."/>
            <person name="Cambot B."/>
            <person name="Legras J.L."/>
            <person name="Wincker P."/>
            <person name="Casaregola S."/>
            <person name="Dequin S."/>
        </authorList>
    </citation>
    <scope>NUCLEOTIDE SEQUENCE [LARGE SCALE GENOMIC DNA]</scope>
    <source>
        <strain evidence="1">Lalvin EC1118</strain>
        <strain>Lalvin EC1118 / Prise de mousse</strain>
    </source>
</reference>
<sequence length="126" mass="13972">MTVLLEHPLGPDSSRILCLALGKNMASKASCTSLSFLLCMATCSKQLGLNFSYHCSPPSSLILGRILDVSCLERKSFSVLLALRTGEVGLDELHFVICEPNELRLYCNKGRLFKFVLSISFRQEQT</sequence>
<organism evidence="1">
    <name type="scientific">Saccharomyces cerevisiae (strain Lalvin EC1118 / Prise de mousse)</name>
    <name type="common">Baker's yeast</name>
    <dbReference type="NCBI Taxonomy" id="643680"/>
    <lineage>
        <taxon>Eukaryota</taxon>
        <taxon>Fungi</taxon>
        <taxon>Dikarya</taxon>
        <taxon>Ascomycota</taxon>
        <taxon>Saccharomycotina</taxon>
        <taxon>Saccharomycetes</taxon>
        <taxon>Saccharomycetales</taxon>
        <taxon>Saccharomycetaceae</taxon>
        <taxon>Saccharomyces</taxon>
    </lineage>
</organism>